<dbReference type="Proteomes" id="UP000828941">
    <property type="component" value="Chromosome 11"/>
</dbReference>
<comment type="caution">
    <text evidence="1">The sequence shown here is derived from an EMBL/GenBank/DDBJ whole genome shotgun (WGS) entry which is preliminary data.</text>
</comment>
<accession>A0ACB9LR93</accession>
<name>A0ACB9LR93_BAUVA</name>
<proteinExistence type="predicted"/>
<gene>
    <name evidence="1" type="ORF">L6164_026701</name>
</gene>
<organism evidence="1 2">
    <name type="scientific">Bauhinia variegata</name>
    <name type="common">Purple orchid tree</name>
    <name type="synonym">Phanera variegata</name>
    <dbReference type="NCBI Taxonomy" id="167791"/>
    <lineage>
        <taxon>Eukaryota</taxon>
        <taxon>Viridiplantae</taxon>
        <taxon>Streptophyta</taxon>
        <taxon>Embryophyta</taxon>
        <taxon>Tracheophyta</taxon>
        <taxon>Spermatophyta</taxon>
        <taxon>Magnoliopsida</taxon>
        <taxon>eudicotyledons</taxon>
        <taxon>Gunneridae</taxon>
        <taxon>Pentapetalae</taxon>
        <taxon>rosids</taxon>
        <taxon>fabids</taxon>
        <taxon>Fabales</taxon>
        <taxon>Fabaceae</taxon>
        <taxon>Cercidoideae</taxon>
        <taxon>Cercideae</taxon>
        <taxon>Bauhiniinae</taxon>
        <taxon>Bauhinia</taxon>
    </lineage>
</organism>
<protein>
    <submittedName>
        <fullName evidence="1">Uncharacterized protein</fullName>
    </submittedName>
</protein>
<evidence type="ECO:0000313" key="2">
    <source>
        <dbReference type="Proteomes" id="UP000828941"/>
    </source>
</evidence>
<keyword evidence="2" id="KW-1185">Reference proteome</keyword>
<evidence type="ECO:0000313" key="1">
    <source>
        <dbReference type="EMBL" id="KAI4313746.1"/>
    </source>
</evidence>
<dbReference type="EMBL" id="CM039436">
    <property type="protein sequence ID" value="KAI4313746.1"/>
    <property type="molecule type" value="Genomic_DNA"/>
</dbReference>
<reference evidence="1 2" key="1">
    <citation type="journal article" date="2022" name="DNA Res.">
        <title>Chromosomal-level genome assembly of the orchid tree Bauhinia variegata (Leguminosae; Cercidoideae) supports the allotetraploid origin hypothesis of Bauhinia.</title>
        <authorList>
            <person name="Zhong Y."/>
            <person name="Chen Y."/>
            <person name="Zheng D."/>
            <person name="Pang J."/>
            <person name="Liu Y."/>
            <person name="Luo S."/>
            <person name="Meng S."/>
            <person name="Qian L."/>
            <person name="Wei D."/>
            <person name="Dai S."/>
            <person name="Zhou R."/>
        </authorList>
    </citation>
    <scope>NUCLEOTIDE SEQUENCE [LARGE SCALE GENOMIC DNA]</scope>
    <source>
        <strain evidence="1">BV-YZ2020</strain>
    </source>
</reference>
<sequence>MEYDNGYDHYHGEAQQIQMSQDSITNLQFSAAPVVNNLQQYDASVPPYPQATGVPVSYPAATTNQQLSAPPAANHLHHYQQCDAAAAAPYPASTTNQQPHVVVVNQVSAPPATTQPPPRILVPWSTHLCDCFSDMSICCLTFWCPCVTFGLIAEKADNGSKPCLLSAICYVSVAFLIGCPNFYSFPYRTKLRRQYSLQASPCEDCMVHCFCEPCALCQEYLEIQNQLGGNVQQQRGVVAVGTTAPSVERGMKR</sequence>